<comment type="caution">
    <text evidence="2">The sequence shown here is derived from an EMBL/GenBank/DDBJ whole genome shotgun (WGS) entry which is preliminary data.</text>
</comment>
<evidence type="ECO:0000256" key="1">
    <source>
        <dbReference type="SAM" id="MobiDB-lite"/>
    </source>
</evidence>
<protein>
    <submittedName>
        <fullName evidence="2">Uncharacterized protein</fullName>
    </submittedName>
</protein>
<name>A0A699TNS9_TANCI</name>
<gene>
    <name evidence="2" type="ORF">Tci_882775</name>
</gene>
<dbReference type="EMBL" id="BKCJ011254757">
    <property type="protein sequence ID" value="GFD10806.1"/>
    <property type="molecule type" value="Genomic_DNA"/>
</dbReference>
<organism evidence="2">
    <name type="scientific">Tanacetum cinerariifolium</name>
    <name type="common">Dalmatian daisy</name>
    <name type="synonym">Chrysanthemum cinerariifolium</name>
    <dbReference type="NCBI Taxonomy" id="118510"/>
    <lineage>
        <taxon>Eukaryota</taxon>
        <taxon>Viridiplantae</taxon>
        <taxon>Streptophyta</taxon>
        <taxon>Embryophyta</taxon>
        <taxon>Tracheophyta</taxon>
        <taxon>Spermatophyta</taxon>
        <taxon>Magnoliopsida</taxon>
        <taxon>eudicotyledons</taxon>
        <taxon>Gunneridae</taxon>
        <taxon>Pentapetalae</taxon>
        <taxon>asterids</taxon>
        <taxon>campanulids</taxon>
        <taxon>Asterales</taxon>
        <taxon>Asteraceae</taxon>
        <taxon>Asteroideae</taxon>
        <taxon>Anthemideae</taxon>
        <taxon>Anthemidinae</taxon>
        <taxon>Tanacetum</taxon>
    </lineage>
</organism>
<proteinExistence type="predicted"/>
<feature type="non-terminal residue" evidence="2">
    <location>
        <position position="172"/>
    </location>
</feature>
<feature type="non-terminal residue" evidence="2">
    <location>
        <position position="1"/>
    </location>
</feature>
<feature type="region of interest" description="Disordered" evidence="1">
    <location>
        <begin position="135"/>
        <end position="155"/>
    </location>
</feature>
<dbReference type="AlphaFoldDB" id="A0A699TNS9"/>
<evidence type="ECO:0000313" key="2">
    <source>
        <dbReference type="EMBL" id="GFD10806.1"/>
    </source>
</evidence>
<sequence>MAFSDSDVYNEKTSSKTCQKSFETLKTRLADLRIEFNKSEFNLATYKRGLASVKEQLVFYKKNEVLFCEQIVVVKRDISYKDSEISVLKRNQKPDNSKKSLGYESYHAVLPPPTGLFSPPKLNLSNFGLEEFQQPKFEGYGPKPSKSVSKDIPNEVKESPDALLVKKLVSDD</sequence>
<accession>A0A699TNS9</accession>
<reference evidence="2" key="1">
    <citation type="journal article" date="2019" name="Sci. Rep.">
        <title>Draft genome of Tanacetum cinerariifolium, the natural source of mosquito coil.</title>
        <authorList>
            <person name="Yamashiro T."/>
            <person name="Shiraishi A."/>
            <person name="Satake H."/>
            <person name="Nakayama K."/>
        </authorList>
    </citation>
    <scope>NUCLEOTIDE SEQUENCE</scope>
</reference>